<sequence length="132" mass="14361">MKVLVVEDDLDIQELVVSLLSRAGYGVVAENNGESGLAAALTQQPDLVVLDWMMPGLTGLEVCRAMRADPRGKTIAVLMLTSKAQEADIDQAFTVGADDYMVKPFRGRELVSRVNALTAKARRFETPSAEEH</sequence>
<dbReference type="FunFam" id="3.40.50.2300:FF:000001">
    <property type="entry name" value="DNA-binding response regulator PhoB"/>
    <property type="match status" value="1"/>
</dbReference>
<dbReference type="Gene3D" id="3.40.50.2300">
    <property type="match status" value="1"/>
</dbReference>
<dbReference type="RefSeq" id="WP_140740860.1">
    <property type="nucleotide sequence ID" value="NZ_RCZM01000004.1"/>
</dbReference>
<keyword evidence="4 8" id="KW-0238">DNA-binding</keyword>
<dbReference type="InterPro" id="IPR011006">
    <property type="entry name" value="CheY-like_superfamily"/>
</dbReference>
<dbReference type="PANTHER" id="PTHR48111">
    <property type="entry name" value="REGULATOR OF RPOS"/>
    <property type="match status" value="1"/>
</dbReference>
<dbReference type="SUPFAM" id="SSF52172">
    <property type="entry name" value="CheY-like"/>
    <property type="match status" value="1"/>
</dbReference>
<protein>
    <submittedName>
        <fullName evidence="8">DNA-binding response regulator</fullName>
    </submittedName>
</protein>
<feature type="modified residue" description="4-aspartylphosphate" evidence="6">
    <location>
        <position position="51"/>
    </location>
</feature>
<dbReference type="EMBL" id="RCZM01000004">
    <property type="protein sequence ID" value="TPG15896.1"/>
    <property type="molecule type" value="Genomic_DNA"/>
</dbReference>
<dbReference type="AlphaFoldDB" id="A0A502CVP9"/>
<dbReference type="PROSITE" id="PS50110">
    <property type="entry name" value="RESPONSE_REGULATORY"/>
    <property type="match status" value="1"/>
</dbReference>
<keyword evidence="1 6" id="KW-0597">Phosphoprotein</keyword>
<dbReference type="GO" id="GO:0006355">
    <property type="term" value="P:regulation of DNA-templated transcription"/>
    <property type="evidence" value="ECO:0007669"/>
    <property type="project" value="TreeGrafter"/>
</dbReference>
<keyword evidence="9" id="KW-1185">Reference proteome</keyword>
<feature type="domain" description="Response regulatory" evidence="7">
    <location>
        <begin position="2"/>
        <end position="118"/>
    </location>
</feature>
<evidence type="ECO:0000259" key="7">
    <source>
        <dbReference type="PROSITE" id="PS50110"/>
    </source>
</evidence>
<evidence type="ECO:0000313" key="9">
    <source>
        <dbReference type="Proteomes" id="UP000317722"/>
    </source>
</evidence>
<evidence type="ECO:0000313" key="8">
    <source>
        <dbReference type="EMBL" id="TPG15896.1"/>
    </source>
</evidence>
<keyword evidence="5" id="KW-0804">Transcription</keyword>
<accession>A0A502CVP9</accession>
<evidence type="ECO:0000256" key="1">
    <source>
        <dbReference type="ARBA" id="ARBA00022553"/>
    </source>
</evidence>
<dbReference type="GO" id="GO:0005829">
    <property type="term" value="C:cytosol"/>
    <property type="evidence" value="ECO:0007669"/>
    <property type="project" value="TreeGrafter"/>
</dbReference>
<evidence type="ECO:0000256" key="3">
    <source>
        <dbReference type="ARBA" id="ARBA00023015"/>
    </source>
</evidence>
<dbReference type="InterPro" id="IPR039420">
    <property type="entry name" value="WalR-like"/>
</dbReference>
<dbReference type="InterPro" id="IPR001789">
    <property type="entry name" value="Sig_transdc_resp-reg_receiver"/>
</dbReference>
<reference evidence="8 9" key="1">
    <citation type="journal article" date="2019" name="Environ. Microbiol.">
        <title>Species interactions and distinct microbial communities in high Arctic permafrost affected cryosols are associated with the CH4 and CO2 gas fluxes.</title>
        <authorList>
            <person name="Altshuler I."/>
            <person name="Hamel J."/>
            <person name="Turney S."/>
            <person name="Magnuson E."/>
            <person name="Levesque R."/>
            <person name="Greer C."/>
            <person name="Whyte L.G."/>
        </authorList>
    </citation>
    <scope>NUCLEOTIDE SEQUENCE [LARGE SCALE GENOMIC DNA]</scope>
    <source>
        <strain evidence="8 9">S9.3A</strain>
    </source>
</reference>
<dbReference type="GO" id="GO:0032993">
    <property type="term" value="C:protein-DNA complex"/>
    <property type="evidence" value="ECO:0007669"/>
    <property type="project" value="TreeGrafter"/>
</dbReference>
<evidence type="ECO:0000256" key="6">
    <source>
        <dbReference type="PROSITE-ProRule" id="PRU00169"/>
    </source>
</evidence>
<dbReference type="GO" id="GO:0000156">
    <property type="term" value="F:phosphorelay response regulator activity"/>
    <property type="evidence" value="ECO:0007669"/>
    <property type="project" value="TreeGrafter"/>
</dbReference>
<evidence type="ECO:0000256" key="2">
    <source>
        <dbReference type="ARBA" id="ARBA00023012"/>
    </source>
</evidence>
<evidence type="ECO:0000256" key="5">
    <source>
        <dbReference type="ARBA" id="ARBA00023163"/>
    </source>
</evidence>
<name>A0A502CVP9_9MICO</name>
<dbReference type="OrthoDB" id="9800897at2"/>
<dbReference type="GO" id="GO:0000976">
    <property type="term" value="F:transcription cis-regulatory region binding"/>
    <property type="evidence" value="ECO:0007669"/>
    <property type="project" value="TreeGrafter"/>
</dbReference>
<evidence type="ECO:0000256" key="4">
    <source>
        <dbReference type="ARBA" id="ARBA00023125"/>
    </source>
</evidence>
<keyword evidence="2" id="KW-0902">Two-component regulatory system</keyword>
<dbReference type="CDD" id="cd17574">
    <property type="entry name" value="REC_OmpR"/>
    <property type="match status" value="1"/>
</dbReference>
<comment type="caution">
    <text evidence="8">The sequence shown here is derived from an EMBL/GenBank/DDBJ whole genome shotgun (WGS) entry which is preliminary data.</text>
</comment>
<organism evidence="8 9">
    <name type="scientific">Pedococcus bigeumensis</name>
    <dbReference type="NCBI Taxonomy" id="433644"/>
    <lineage>
        <taxon>Bacteria</taxon>
        <taxon>Bacillati</taxon>
        <taxon>Actinomycetota</taxon>
        <taxon>Actinomycetes</taxon>
        <taxon>Micrococcales</taxon>
        <taxon>Intrasporangiaceae</taxon>
        <taxon>Pedococcus</taxon>
    </lineage>
</organism>
<keyword evidence="3" id="KW-0805">Transcription regulation</keyword>
<dbReference type="SMART" id="SM00448">
    <property type="entry name" value="REC"/>
    <property type="match status" value="1"/>
</dbReference>
<dbReference type="Proteomes" id="UP000317722">
    <property type="component" value="Unassembled WGS sequence"/>
</dbReference>
<dbReference type="Pfam" id="PF00072">
    <property type="entry name" value="Response_reg"/>
    <property type="match status" value="1"/>
</dbReference>
<proteinExistence type="predicted"/>
<dbReference type="PANTHER" id="PTHR48111:SF4">
    <property type="entry name" value="DNA-BINDING DUAL TRANSCRIPTIONAL REGULATOR OMPR"/>
    <property type="match status" value="1"/>
</dbReference>
<gene>
    <name evidence="8" type="ORF">EAH86_11610</name>
</gene>